<evidence type="ECO:0000313" key="2">
    <source>
        <dbReference type="Proteomes" id="UP000306602"/>
    </source>
</evidence>
<sequence length="318" mass="36317">MQVSAADIYQDWLDATGEIIMSGDMSDLPRHVALPYLHKSPDMRVLIETPEDLRQGHESYATALRANGVKELVRLVAHAEFLGENHIQGYHTIYPLRNGKLSLPRFKSRIVLQRHGTDWKQAEVETVLRHSDWPISLLRVDEDRALPRGPNEPDARSGPVEPLAIYQSFLDRLSQANMANDVKSYAALCHLPLTSHTRVDDTVFETEESLGAVVACIHEYMVENGIDEFRRDAEDATFLSATQLCGYHVARFFSKGEERLEPIRSRMILERKGRDWRVRSVTNSIRNANFPKTKPVAVSDLITHREIQKRTKQWPNSL</sequence>
<keyword evidence="2" id="KW-1185">Reference proteome</keyword>
<dbReference type="AlphaFoldDB" id="A0A4S4NCF7"/>
<dbReference type="RefSeq" id="WP_136462701.1">
    <property type="nucleotide sequence ID" value="NZ_SRKY01000002.1"/>
</dbReference>
<dbReference type="EMBL" id="SRKY01000002">
    <property type="protein sequence ID" value="THH37102.1"/>
    <property type="molecule type" value="Genomic_DNA"/>
</dbReference>
<comment type="caution">
    <text evidence="1">The sequence shown here is derived from an EMBL/GenBank/DDBJ whole genome shotgun (WGS) entry which is preliminary data.</text>
</comment>
<organism evidence="1 2">
    <name type="scientific">Aliishimia ponticola</name>
    <dbReference type="NCBI Taxonomy" id="2499833"/>
    <lineage>
        <taxon>Bacteria</taxon>
        <taxon>Pseudomonadati</taxon>
        <taxon>Pseudomonadota</taxon>
        <taxon>Alphaproteobacteria</taxon>
        <taxon>Rhodobacterales</taxon>
        <taxon>Paracoccaceae</taxon>
        <taxon>Aliishimia</taxon>
    </lineage>
</organism>
<proteinExistence type="predicted"/>
<evidence type="ECO:0000313" key="1">
    <source>
        <dbReference type="EMBL" id="THH37102.1"/>
    </source>
</evidence>
<accession>A0A4S4NCF7</accession>
<gene>
    <name evidence="1" type="ORF">E4Z66_09215</name>
</gene>
<dbReference type="Proteomes" id="UP000306602">
    <property type="component" value="Unassembled WGS sequence"/>
</dbReference>
<dbReference type="OrthoDB" id="7717972at2"/>
<protein>
    <submittedName>
        <fullName evidence="1">Uncharacterized protein</fullName>
    </submittedName>
</protein>
<name>A0A4S4NCF7_9RHOB</name>
<reference evidence="1 2" key="1">
    <citation type="submission" date="2019-04" db="EMBL/GenBank/DDBJ databases">
        <title>Shimia ponticola sp. nov., isolated from seawater.</title>
        <authorList>
            <person name="Kim Y.-O."/>
            <person name="Yoon J.-H."/>
        </authorList>
    </citation>
    <scope>NUCLEOTIDE SEQUENCE [LARGE SCALE GENOMIC DNA]</scope>
    <source>
        <strain evidence="1 2">MYP11</strain>
    </source>
</reference>